<organism evidence="3 4">
    <name type="scientific">Geodermatophilus africanus</name>
    <dbReference type="NCBI Taxonomy" id="1137993"/>
    <lineage>
        <taxon>Bacteria</taxon>
        <taxon>Bacillati</taxon>
        <taxon>Actinomycetota</taxon>
        <taxon>Actinomycetes</taxon>
        <taxon>Geodermatophilales</taxon>
        <taxon>Geodermatophilaceae</taxon>
        <taxon>Geodermatophilus</taxon>
    </lineage>
</organism>
<name>A0A1H3QMG0_9ACTN</name>
<dbReference type="InterPro" id="IPR013762">
    <property type="entry name" value="Integrase-like_cat_sf"/>
</dbReference>
<feature type="domain" description="Tyr recombinase" evidence="2">
    <location>
        <begin position="1"/>
        <end position="198"/>
    </location>
</feature>
<dbReference type="InterPro" id="IPR050090">
    <property type="entry name" value="Tyrosine_recombinase_XerCD"/>
</dbReference>
<dbReference type="Proteomes" id="UP000198921">
    <property type="component" value="Unassembled WGS sequence"/>
</dbReference>
<dbReference type="Pfam" id="PF00589">
    <property type="entry name" value="Phage_integrase"/>
    <property type="match status" value="1"/>
</dbReference>
<dbReference type="SUPFAM" id="SSF56349">
    <property type="entry name" value="DNA breaking-rejoining enzymes"/>
    <property type="match status" value="1"/>
</dbReference>
<dbReference type="GO" id="GO:0006310">
    <property type="term" value="P:DNA recombination"/>
    <property type="evidence" value="ECO:0007669"/>
    <property type="project" value="UniProtKB-KW"/>
</dbReference>
<dbReference type="RefSeq" id="WP_211517274.1">
    <property type="nucleotide sequence ID" value="NZ_FNOT01000024.1"/>
</dbReference>
<dbReference type="PANTHER" id="PTHR30349:SF91">
    <property type="entry name" value="INTA PROTEIN"/>
    <property type="match status" value="1"/>
</dbReference>
<gene>
    <name evidence="3" type="ORF">SAMN05660209_04805</name>
</gene>
<evidence type="ECO:0000259" key="2">
    <source>
        <dbReference type="PROSITE" id="PS51898"/>
    </source>
</evidence>
<sequence>MEAAHLTPAQVADLLRAAEDTRYAPLFALLVHTGLRRGEALALRWADVDLTKRLLRVRGTLARVQGRLVVTEPKTARSKRSVPLSAPAERLLRDVRATQDDERQQAGSVWQETGFVFTTVTGEPSDPRNALRALKVAATRAGLPHAGLHTLRHSAASVLLTSGVPLKVVSEILGHSSIAITGDVYGHVAPDVSRGAMDVLGAAFGE</sequence>
<evidence type="ECO:0000313" key="3">
    <source>
        <dbReference type="EMBL" id="SDZ14188.1"/>
    </source>
</evidence>
<dbReference type="EMBL" id="FNOT01000024">
    <property type="protein sequence ID" value="SDZ14188.1"/>
    <property type="molecule type" value="Genomic_DNA"/>
</dbReference>
<dbReference type="AlphaFoldDB" id="A0A1H3QMG0"/>
<protein>
    <submittedName>
        <fullName evidence="3">Phage integrase family protein</fullName>
    </submittedName>
</protein>
<keyword evidence="1" id="KW-0233">DNA recombination</keyword>
<dbReference type="GO" id="GO:0015074">
    <property type="term" value="P:DNA integration"/>
    <property type="evidence" value="ECO:0007669"/>
    <property type="project" value="InterPro"/>
</dbReference>
<proteinExistence type="predicted"/>
<evidence type="ECO:0000313" key="4">
    <source>
        <dbReference type="Proteomes" id="UP000198921"/>
    </source>
</evidence>
<evidence type="ECO:0000256" key="1">
    <source>
        <dbReference type="ARBA" id="ARBA00023172"/>
    </source>
</evidence>
<dbReference type="STRING" id="1137993.SAMN05660209_04805"/>
<dbReference type="GO" id="GO:0003677">
    <property type="term" value="F:DNA binding"/>
    <property type="evidence" value="ECO:0007669"/>
    <property type="project" value="InterPro"/>
</dbReference>
<dbReference type="InterPro" id="IPR002104">
    <property type="entry name" value="Integrase_catalytic"/>
</dbReference>
<dbReference type="PANTHER" id="PTHR30349">
    <property type="entry name" value="PHAGE INTEGRASE-RELATED"/>
    <property type="match status" value="1"/>
</dbReference>
<accession>A0A1H3QMG0</accession>
<dbReference type="Gene3D" id="1.10.443.10">
    <property type="entry name" value="Intergrase catalytic core"/>
    <property type="match status" value="1"/>
</dbReference>
<dbReference type="InterPro" id="IPR011010">
    <property type="entry name" value="DNA_brk_join_enz"/>
</dbReference>
<reference evidence="4" key="1">
    <citation type="submission" date="2016-10" db="EMBL/GenBank/DDBJ databases">
        <authorList>
            <person name="Varghese N."/>
            <person name="Submissions S."/>
        </authorList>
    </citation>
    <scope>NUCLEOTIDE SEQUENCE [LARGE SCALE GENOMIC DNA]</scope>
    <source>
        <strain evidence="4">DSM 45422</strain>
    </source>
</reference>
<dbReference type="CDD" id="cd01189">
    <property type="entry name" value="INT_ICEBs1_C_like"/>
    <property type="match status" value="1"/>
</dbReference>
<keyword evidence="4" id="KW-1185">Reference proteome</keyword>
<dbReference type="PROSITE" id="PS51898">
    <property type="entry name" value="TYR_RECOMBINASE"/>
    <property type="match status" value="1"/>
</dbReference>